<proteinExistence type="inferred from homology"/>
<protein>
    <recommendedName>
        <fullName evidence="9">Bax inhibitor-1/YccA family protein</fullName>
    </recommendedName>
</protein>
<dbReference type="EMBL" id="MTLA01000128">
    <property type="protein sequence ID" value="OOP68182.1"/>
    <property type="molecule type" value="Genomic_DNA"/>
</dbReference>
<comment type="caution">
    <text evidence="7">The sequence shown here is derived from an EMBL/GenBank/DDBJ whole genome shotgun (WGS) entry which is preliminary data.</text>
</comment>
<keyword evidence="8" id="KW-1185">Reference proteome</keyword>
<evidence type="ECO:0000256" key="5">
    <source>
        <dbReference type="ARBA" id="ARBA00023136"/>
    </source>
</evidence>
<evidence type="ECO:0000256" key="6">
    <source>
        <dbReference type="RuleBase" id="RU004379"/>
    </source>
</evidence>
<evidence type="ECO:0000256" key="3">
    <source>
        <dbReference type="ARBA" id="ARBA00022692"/>
    </source>
</evidence>
<evidence type="ECO:0008006" key="9">
    <source>
        <dbReference type="Google" id="ProtNLM"/>
    </source>
</evidence>
<feature type="transmembrane region" description="Helical" evidence="6">
    <location>
        <begin position="153"/>
        <end position="173"/>
    </location>
</feature>
<dbReference type="GO" id="GO:0005886">
    <property type="term" value="C:plasma membrane"/>
    <property type="evidence" value="ECO:0007669"/>
    <property type="project" value="TreeGrafter"/>
</dbReference>
<gene>
    <name evidence="7" type="ORF">BWZ43_11570</name>
</gene>
<evidence type="ECO:0000256" key="4">
    <source>
        <dbReference type="ARBA" id="ARBA00022989"/>
    </source>
</evidence>
<comment type="similarity">
    <text evidence="2 6">Belongs to the BI1 family.</text>
</comment>
<dbReference type="Proteomes" id="UP000189761">
    <property type="component" value="Unassembled WGS sequence"/>
</dbReference>
<feature type="transmembrane region" description="Helical" evidence="6">
    <location>
        <begin position="12"/>
        <end position="35"/>
    </location>
</feature>
<reference evidence="7 8" key="1">
    <citation type="submission" date="2017-01" db="EMBL/GenBank/DDBJ databases">
        <title>Draft genome sequence of Bacillus oleronius.</title>
        <authorList>
            <person name="Allam M."/>
        </authorList>
    </citation>
    <scope>NUCLEOTIDE SEQUENCE [LARGE SCALE GENOMIC DNA]</scope>
    <source>
        <strain evidence="7 8">DSM 9356</strain>
    </source>
</reference>
<evidence type="ECO:0000256" key="2">
    <source>
        <dbReference type="ARBA" id="ARBA00010350"/>
    </source>
</evidence>
<evidence type="ECO:0000256" key="1">
    <source>
        <dbReference type="ARBA" id="ARBA00004141"/>
    </source>
</evidence>
<organism evidence="7 8">
    <name type="scientific">Heyndrickxia oleronia</name>
    <dbReference type="NCBI Taxonomy" id="38875"/>
    <lineage>
        <taxon>Bacteria</taxon>
        <taxon>Bacillati</taxon>
        <taxon>Bacillota</taxon>
        <taxon>Bacilli</taxon>
        <taxon>Bacillales</taxon>
        <taxon>Bacillaceae</taxon>
        <taxon>Heyndrickxia</taxon>
    </lineage>
</organism>
<dbReference type="AlphaFoldDB" id="A0A8E2LEW3"/>
<dbReference type="InterPro" id="IPR006214">
    <property type="entry name" value="Bax_inhibitor_1-related"/>
</dbReference>
<feature type="transmembrane region" description="Helical" evidence="6">
    <location>
        <begin position="41"/>
        <end position="60"/>
    </location>
</feature>
<feature type="transmembrane region" description="Helical" evidence="6">
    <location>
        <begin position="97"/>
        <end position="116"/>
    </location>
</feature>
<feature type="transmembrane region" description="Helical" evidence="6">
    <location>
        <begin position="123"/>
        <end position="147"/>
    </location>
</feature>
<sequence>MQEVYSTSSKRDLMGSVLKAFALSLLVAVVGMLIGTMVPPALFMPLMIVEFVLLLAAFFVRKRKSVGYAFLFAFTFISGITTYPIVAYYAATSGAQVLISAFTGTLVIFAVMSFVGTKTKKDLSFLSGFLLTALLALVVIGLINIFVPFSSTALFVASIIGTVVFSLYIMYDFNRMKNMDFTDEAVPLLALNLYLDFINLFLNLLRFFGFLSRD</sequence>
<evidence type="ECO:0000313" key="8">
    <source>
        <dbReference type="Proteomes" id="UP000189761"/>
    </source>
</evidence>
<keyword evidence="5 6" id="KW-0472">Membrane</keyword>
<evidence type="ECO:0000313" key="7">
    <source>
        <dbReference type="EMBL" id="OOP68182.1"/>
    </source>
</evidence>
<accession>A0A8E2LEW3</accession>
<feature type="transmembrane region" description="Helical" evidence="6">
    <location>
        <begin position="185"/>
        <end position="208"/>
    </location>
</feature>
<dbReference type="PANTHER" id="PTHR23291:SF50">
    <property type="entry name" value="PROTEIN LIFEGUARD 4"/>
    <property type="match status" value="1"/>
</dbReference>
<keyword evidence="3 6" id="KW-0812">Transmembrane</keyword>
<dbReference type="RefSeq" id="WP_078110220.1">
    <property type="nucleotide sequence ID" value="NZ_CP065424.1"/>
</dbReference>
<feature type="transmembrane region" description="Helical" evidence="6">
    <location>
        <begin position="67"/>
        <end position="91"/>
    </location>
</feature>
<dbReference type="CDD" id="cd10432">
    <property type="entry name" value="BI-1-like_bacterial"/>
    <property type="match status" value="1"/>
</dbReference>
<dbReference type="PANTHER" id="PTHR23291">
    <property type="entry name" value="BAX INHIBITOR-RELATED"/>
    <property type="match status" value="1"/>
</dbReference>
<keyword evidence="4 6" id="KW-1133">Transmembrane helix</keyword>
<name>A0A8E2LEW3_9BACI</name>
<comment type="subcellular location">
    <subcellularLocation>
        <location evidence="1">Membrane</location>
        <topology evidence="1">Multi-pass membrane protein</topology>
    </subcellularLocation>
</comment>
<dbReference type="Pfam" id="PF01027">
    <property type="entry name" value="Bax1-I"/>
    <property type="match status" value="1"/>
</dbReference>